<keyword evidence="4" id="KW-0500">Molybdenum</keyword>
<evidence type="ECO:0000256" key="11">
    <source>
        <dbReference type="ARBA" id="ARBA00053029"/>
    </source>
</evidence>
<dbReference type="SUPFAM" id="SSF56003">
    <property type="entry name" value="Molybdenum cofactor-binding domain"/>
    <property type="match status" value="1"/>
</dbReference>
<evidence type="ECO:0000256" key="7">
    <source>
        <dbReference type="ARBA" id="ARBA00023002"/>
    </source>
</evidence>
<dbReference type="Gene3D" id="3.30.365.10">
    <property type="entry name" value="Aldehyde oxidase/xanthine dehydrogenase, molybdopterin binding domain"/>
    <property type="match status" value="4"/>
</dbReference>
<dbReference type="Pfam" id="PF01315">
    <property type="entry name" value="Ald_Xan_dh_C"/>
    <property type="match status" value="1"/>
</dbReference>
<comment type="similarity">
    <text evidence="3">Belongs to the xanthine dehydrogenase family.</text>
</comment>
<dbReference type="FunFam" id="3.30.365.10:FF:000001">
    <property type="entry name" value="Xanthine dehydrogenase oxidase"/>
    <property type="match status" value="1"/>
</dbReference>
<organism evidence="13 14">
    <name type="scientific">Candidatus Nitrospira allomarina</name>
    <dbReference type="NCBI Taxonomy" id="3020900"/>
    <lineage>
        <taxon>Bacteria</taxon>
        <taxon>Pseudomonadati</taxon>
        <taxon>Nitrospirota</taxon>
        <taxon>Nitrospiria</taxon>
        <taxon>Nitrospirales</taxon>
        <taxon>Nitrospiraceae</taxon>
        <taxon>Nitrospira</taxon>
    </lineage>
</organism>
<keyword evidence="9" id="KW-0411">Iron-sulfur</keyword>
<comment type="cofactor">
    <cofactor evidence="11">
        <name>Mo-molybdopterin cytosine dinucleotide</name>
        <dbReference type="ChEBI" id="CHEBI:71308"/>
    </cofactor>
</comment>
<evidence type="ECO:0000256" key="6">
    <source>
        <dbReference type="ARBA" id="ARBA00022723"/>
    </source>
</evidence>
<gene>
    <name evidence="13" type="primary">xdhB</name>
    <name evidence="13" type="ORF">PP769_14825</name>
</gene>
<dbReference type="Pfam" id="PF02738">
    <property type="entry name" value="MoCoBD_1"/>
    <property type="match status" value="1"/>
</dbReference>
<evidence type="ECO:0000256" key="9">
    <source>
        <dbReference type="ARBA" id="ARBA00023014"/>
    </source>
</evidence>
<dbReference type="PANTHER" id="PTHR11908:SF132">
    <property type="entry name" value="ALDEHYDE OXIDASE 1-RELATED"/>
    <property type="match status" value="1"/>
</dbReference>
<dbReference type="FunFam" id="3.30.365.10:FF:000002">
    <property type="entry name" value="Xanthine dehydrogenase oxidase"/>
    <property type="match status" value="1"/>
</dbReference>
<comment type="cofactor">
    <cofactor evidence="1">
        <name>Mo-molybdopterin</name>
        <dbReference type="ChEBI" id="CHEBI:71302"/>
    </cofactor>
</comment>
<feature type="domain" description="Aldehyde oxidase/xanthine dehydrogenase a/b hammerhead" evidence="12">
    <location>
        <begin position="24"/>
        <end position="131"/>
    </location>
</feature>
<evidence type="ECO:0000313" key="14">
    <source>
        <dbReference type="Proteomes" id="UP001302719"/>
    </source>
</evidence>
<dbReference type="InterPro" id="IPR014309">
    <property type="entry name" value="Xanthine_DH_Mopterin-bd_su"/>
</dbReference>
<evidence type="ECO:0000313" key="13">
    <source>
        <dbReference type="EMBL" id="WNM57238.1"/>
    </source>
</evidence>
<dbReference type="InterPro" id="IPR036856">
    <property type="entry name" value="Ald_Oxase/Xan_DH_a/b_sf"/>
</dbReference>
<keyword evidence="8" id="KW-0408">Iron</keyword>
<dbReference type="InterPro" id="IPR016208">
    <property type="entry name" value="Ald_Oxase/xanthine_DH-like"/>
</dbReference>
<dbReference type="GO" id="GO:0005506">
    <property type="term" value="F:iron ion binding"/>
    <property type="evidence" value="ECO:0007669"/>
    <property type="project" value="InterPro"/>
</dbReference>
<dbReference type="EMBL" id="CP116967">
    <property type="protein sequence ID" value="WNM57238.1"/>
    <property type="molecule type" value="Genomic_DNA"/>
</dbReference>
<evidence type="ECO:0000256" key="10">
    <source>
        <dbReference type="ARBA" id="ARBA00034078"/>
    </source>
</evidence>
<dbReference type="Proteomes" id="UP001302719">
    <property type="component" value="Chromosome"/>
</dbReference>
<dbReference type="EC" id="1.17.1.4" evidence="13"/>
<comment type="cofactor">
    <cofactor evidence="10">
        <name>[2Fe-2S] cluster</name>
        <dbReference type="ChEBI" id="CHEBI:190135"/>
    </cofactor>
</comment>
<dbReference type="SUPFAM" id="SSF54665">
    <property type="entry name" value="CO dehydrogenase molybdoprotein N-domain-like"/>
    <property type="match status" value="1"/>
</dbReference>
<dbReference type="InterPro" id="IPR008274">
    <property type="entry name" value="AldOxase/xan_DH_MoCoBD1"/>
</dbReference>
<dbReference type="KEGG" id="nall:PP769_14825"/>
<keyword evidence="14" id="KW-1185">Reference proteome</keyword>
<protein>
    <submittedName>
        <fullName evidence="13">Xanthine dehydrogenase molybdopterin binding subunit</fullName>
        <ecNumber evidence="13">1.17.1.4</ecNumber>
    </submittedName>
</protein>
<reference evidence="13 14" key="1">
    <citation type="submission" date="2023-01" db="EMBL/GenBank/DDBJ databases">
        <title>Cultivation and genomic characterization of new, ubiquitous marine nitrite-oxidizing bacteria from the Nitrospirales.</title>
        <authorList>
            <person name="Mueller A.J."/>
            <person name="Daebeler A."/>
            <person name="Herbold C.W."/>
            <person name="Kirkegaard R.H."/>
            <person name="Daims H."/>
        </authorList>
    </citation>
    <scope>NUCLEOTIDE SEQUENCE [LARGE SCALE GENOMIC DNA]</scope>
    <source>
        <strain evidence="13 14">VA</strain>
    </source>
</reference>
<keyword evidence="5" id="KW-0001">2Fe-2S</keyword>
<dbReference type="InterPro" id="IPR037165">
    <property type="entry name" value="AldOxase/xan_DH_Mopterin-bd_sf"/>
</dbReference>
<dbReference type="GO" id="GO:0004854">
    <property type="term" value="F:xanthine dehydrogenase activity"/>
    <property type="evidence" value="ECO:0007669"/>
    <property type="project" value="UniProtKB-EC"/>
</dbReference>
<dbReference type="SMART" id="SM01008">
    <property type="entry name" value="Ald_Xan_dh_C"/>
    <property type="match status" value="1"/>
</dbReference>
<dbReference type="Pfam" id="PF20256">
    <property type="entry name" value="MoCoBD_2"/>
    <property type="match status" value="1"/>
</dbReference>
<dbReference type="AlphaFoldDB" id="A0AA96JRM2"/>
<keyword evidence="7 13" id="KW-0560">Oxidoreductase</keyword>
<evidence type="ECO:0000256" key="2">
    <source>
        <dbReference type="ARBA" id="ARBA00001974"/>
    </source>
</evidence>
<evidence type="ECO:0000256" key="8">
    <source>
        <dbReference type="ARBA" id="ARBA00023004"/>
    </source>
</evidence>
<accession>A0AA96JRM2</accession>
<dbReference type="GO" id="GO:0051537">
    <property type="term" value="F:2 iron, 2 sulfur cluster binding"/>
    <property type="evidence" value="ECO:0007669"/>
    <property type="project" value="UniProtKB-KW"/>
</dbReference>
<proteinExistence type="inferred from homology"/>
<dbReference type="Gene3D" id="3.90.1170.50">
    <property type="entry name" value="Aldehyde oxidase/xanthine dehydrogenase, a/b hammerhead"/>
    <property type="match status" value="1"/>
</dbReference>
<evidence type="ECO:0000256" key="3">
    <source>
        <dbReference type="ARBA" id="ARBA00006849"/>
    </source>
</evidence>
<dbReference type="RefSeq" id="WP_312641491.1">
    <property type="nucleotide sequence ID" value="NZ_CP116967.1"/>
</dbReference>
<dbReference type="NCBIfam" id="TIGR02965">
    <property type="entry name" value="xanthine_xdhB"/>
    <property type="match status" value="1"/>
</dbReference>
<dbReference type="PANTHER" id="PTHR11908">
    <property type="entry name" value="XANTHINE DEHYDROGENASE"/>
    <property type="match status" value="1"/>
</dbReference>
<keyword evidence="6" id="KW-0479">Metal-binding</keyword>
<dbReference type="InterPro" id="IPR000674">
    <property type="entry name" value="Ald_Oxase/Xan_DH_a/b"/>
</dbReference>
<name>A0AA96JRM2_9BACT</name>
<evidence type="ECO:0000256" key="5">
    <source>
        <dbReference type="ARBA" id="ARBA00022714"/>
    </source>
</evidence>
<dbReference type="GO" id="GO:0030151">
    <property type="term" value="F:molybdenum ion binding"/>
    <property type="evidence" value="ECO:0007669"/>
    <property type="project" value="InterPro"/>
</dbReference>
<dbReference type="InterPro" id="IPR046867">
    <property type="entry name" value="AldOxase/xan_DH_MoCoBD2"/>
</dbReference>
<evidence type="ECO:0000259" key="12">
    <source>
        <dbReference type="SMART" id="SM01008"/>
    </source>
</evidence>
<comment type="cofactor">
    <cofactor evidence="2">
        <name>FAD</name>
        <dbReference type="ChEBI" id="CHEBI:57692"/>
    </cofactor>
</comment>
<sequence length="769" mass="84202">MSNHEIPGGAGSSKMHDSARLHVTGEADYVDDLLAPALTLYAAFGVSQYAHARVTTLDLERVRQSPGVVSVVTAHDIPGENLISFIQADEPVFASTHVECVGQPLYAVAAQSFQQARAAVNCARVEYDPLVPVLTVEQALADDSFVLPSKRLSRGNATQALESATHHLEGQLKVGGQEHFYFESQVALAIPNNDGGICIHSATQYPSHIQQAVARVLGLKRISDVTVMCRRMGGAFGGKETQSTLFACVAALLAANTGQAVKCRLTRQEDMVMTGKRHDFMALYQVGFDDEGRIEGYRVELSSRCGMSADLSGFINDRAMLHSDNCYFLPHVTINSHRCKTNTVSNTAFRGFGAPQGIWVMEQIIDEIARYLGQDPLDIRKRNFYEPGQRDTTPYGMRVEDRLLHEIVSRLETDARYRERRAEIEDFNRHSPILKRGLALTPVKYGIAFTQTHLNQAGALVHVYIDGSVYLNHGGTEMGQGLYTKVAQVVAEELQIDIGRITISAADTSKVPNASATAASVGADLNGKAAQAAARTIKIRLIEFAAKHFHIRPEEVVFSNNRVLLGSQHISFQDLVALAYQERISLSATGFYRTPEIEFDRSNFTGRPFLYFSYGAAVSEVAIDTLTGESTLLRVDILHDCGRSLNPAIDRGQIEGAFLQGAGWLTMEELIWNDAGVLQTNTSSSYKIPACRDCPVHFNVELLETAPNRTDSVFSSKAVGEPPFMLAISVFQAIKDAIAAAGNLCRRPQLDAPATPERILKAIQDIRST</sequence>
<evidence type="ECO:0000256" key="1">
    <source>
        <dbReference type="ARBA" id="ARBA00001924"/>
    </source>
</evidence>
<evidence type="ECO:0000256" key="4">
    <source>
        <dbReference type="ARBA" id="ARBA00022505"/>
    </source>
</evidence>